<reference evidence="1" key="1">
    <citation type="journal article" date="2019" name="bioRxiv">
        <title>The Genome of the Zebra Mussel, Dreissena polymorpha: A Resource for Invasive Species Research.</title>
        <authorList>
            <person name="McCartney M.A."/>
            <person name="Auch B."/>
            <person name="Kono T."/>
            <person name="Mallez S."/>
            <person name="Zhang Y."/>
            <person name="Obille A."/>
            <person name="Becker A."/>
            <person name="Abrahante J.E."/>
            <person name="Garbe J."/>
            <person name="Badalamenti J.P."/>
            <person name="Herman A."/>
            <person name="Mangelson H."/>
            <person name="Liachko I."/>
            <person name="Sullivan S."/>
            <person name="Sone E.D."/>
            <person name="Koren S."/>
            <person name="Silverstein K.A.T."/>
            <person name="Beckman K.B."/>
            <person name="Gohl D.M."/>
        </authorList>
    </citation>
    <scope>NUCLEOTIDE SEQUENCE</scope>
    <source>
        <strain evidence="1">Duluth1</strain>
        <tissue evidence="1">Whole animal</tissue>
    </source>
</reference>
<evidence type="ECO:0000313" key="2">
    <source>
        <dbReference type="Proteomes" id="UP000828390"/>
    </source>
</evidence>
<dbReference type="EMBL" id="JAIWYP010000006">
    <property type="protein sequence ID" value="KAH3812509.1"/>
    <property type="molecule type" value="Genomic_DNA"/>
</dbReference>
<name>A0A9D4JJG0_DREPO</name>
<protein>
    <submittedName>
        <fullName evidence="1">Uncharacterized protein</fullName>
    </submittedName>
</protein>
<dbReference type="Proteomes" id="UP000828390">
    <property type="component" value="Unassembled WGS sequence"/>
</dbReference>
<keyword evidence="2" id="KW-1185">Reference proteome</keyword>
<reference evidence="1" key="2">
    <citation type="submission" date="2020-11" db="EMBL/GenBank/DDBJ databases">
        <authorList>
            <person name="McCartney M.A."/>
            <person name="Auch B."/>
            <person name="Kono T."/>
            <person name="Mallez S."/>
            <person name="Becker A."/>
            <person name="Gohl D.M."/>
            <person name="Silverstein K.A.T."/>
            <person name="Koren S."/>
            <person name="Bechman K.B."/>
            <person name="Herman A."/>
            <person name="Abrahante J.E."/>
            <person name="Garbe J."/>
        </authorList>
    </citation>
    <scope>NUCLEOTIDE SEQUENCE</scope>
    <source>
        <strain evidence="1">Duluth1</strain>
        <tissue evidence="1">Whole animal</tissue>
    </source>
</reference>
<organism evidence="1 2">
    <name type="scientific">Dreissena polymorpha</name>
    <name type="common">Zebra mussel</name>
    <name type="synonym">Mytilus polymorpha</name>
    <dbReference type="NCBI Taxonomy" id="45954"/>
    <lineage>
        <taxon>Eukaryota</taxon>
        <taxon>Metazoa</taxon>
        <taxon>Spiralia</taxon>
        <taxon>Lophotrochozoa</taxon>
        <taxon>Mollusca</taxon>
        <taxon>Bivalvia</taxon>
        <taxon>Autobranchia</taxon>
        <taxon>Heteroconchia</taxon>
        <taxon>Euheterodonta</taxon>
        <taxon>Imparidentia</taxon>
        <taxon>Neoheterodontei</taxon>
        <taxon>Myida</taxon>
        <taxon>Dreissenoidea</taxon>
        <taxon>Dreissenidae</taxon>
        <taxon>Dreissena</taxon>
    </lineage>
</organism>
<gene>
    <name evidence="1" type="ORF">DPMN_140944</name>
</gene>
<accession>A0A9D4JJG0</accession>
<evidence type="ECO:0000313" key="1">
    <source>
        <dbReference type="EMBL" id="KAH3812509.1"/>
    </source>
</evidence>
<sequence length="109" mass="12516">MNNVASRVFELARNIINTNVYVPTKFLKDWAIHVACRIYLHWAKHLTPKVFTRITAPPPDNQLFQLTGKKKALVSLKHYNTFAPRPGGDAVQRTRTIFELGDIHLGKMF</sequence>
<proteinExistence type="predicted"/>
<dbReference type="AlphaFoldDB" id="A0A9D4JJG0"/>
<comment type="caution">
    <text evidence="1">The sequence shown here is derived from an EMBL/GenBank/DDBJ whole genome shotgun (WGS) entry which is preliminary data.</text>
</comment>